<dbReference type="RefSeq" id="WP_311582745.1">
    <property type="nucleotide sequence ID" value="NZ_JAVRIF010000007.1"/>
</dbReference>
<accession>A0ABU3A2Z6</accession>
<dbReference type="InterPro" id="IPR011990">
    <property type="entry name" value="TPR-like_helical_dom_sf"/>
</dbReference>
<sequence>MTKQWFYLMSLVLFITVSSFFLPRFLTYLLDHDTQNKAVLSVSKSLTLSAYFHHQRRNAIVGSAVWLKNSVALLDESPQLTIEIADYYLKEKKRVKAIFWYQQAIKYGLDNARHTLASLYYQQQNYQQAKAVLTPILSVKANDSIESSLVLLIHIALLEGDIVEATHFTAELSQLNQHHDLLDELNKYQVFTQDKLEHNIATHKHLSDVDFPASEIKACETSLQFYATNLHDLRYITGLIKQVKLRPLSKYICFTPARYIPLPTLGCSHDKDEAITCNEAVWHSYKNQIDTRYIGVMVPNGGAKVHNGILYLDNKDTVAVFAHELAHLLGFIDEYSLPKNHSRCLKPQDKTFAHNIAVLPKVYHGDKQEIRNKVLMQLPWRAFIKSETPILTKQDNAWLLGTPKAFQGEVGVFKSDTCQKASSDLTNNIQAYKPLTKRTSLNYFELKFPALYQRLLEKETRKFLMPSFHRNIEKALNRAH</sequence>
<dbReference type="EMBL" id="JAVRIF010000007">
    <property type="protein sequence ID" value="MDT0604519.1"/>
    <property type="molecule type" value="Genomic_DNA"/>
</dbReference>
<evidence type="ECO:0008006" key="3">
    <source>
        <dbReference type="Google" id="ProtNLM"/>
    </source>
</evidence>
<organism evidence="1 2">
    <name type="scientific">Thalassotalea castellviae</name>
    <dbReference type="NCBI Taxonomy" id="3075612"/>
    <lineage>
        <taxon>Bacteria</taxon>
        <taxon>Pseudomonadati</taxon>
        <taxon>Pseudomonadota</taxon>
        <taxon>Gammaproteobacteria</taxon>
        <taxon>Alteromonadales</taxon>
        <taxon>Colwelliaceae</taxon>
        <taxon>Thalassotalea</taxon>
    </lineage>
</organism>
<keyword evidence="2" id="KW-1185">Reference proteome</keyword>
<comment type="caution">
    <text evidence="1">The sequence shown here is derived from an EMBL/GenBank/DDBJ whole genome shotgun (WGS) entry which is preliminary data.</text>
</comment>
<reference evidence="1 2" key="1">
    <citation type="submission" date="2023-09" db="EMBL/GenBank/DDBJ databases">
        <authorList>
            <person name="Rey-Velasco X."/>
        </authorList>
    </citation>
    <scope>NUCLEOTIDE SEQUENCE [LARGE SCALE GENOMIC DNA]</scope>
    <source>
        <strain evidence="1 2">W431</strain>
    </source>
</reference>
<name>A0ABU3A2Z6_9GAMM</name>
<dbReference type="Proteomes" id="UP001266357">
    <property type="component" value="Unassembled WGS sequence"/>
</dbReference>
<gene>
    <name evidence="1" type="ORF">RM573_12995</name>
</gene>
<proteinExistence type="predicted"/>
<protein>
    <recommendedName>
        <fullName evidence="3">Tetratricopeptide repeat protein</fullName>
    </recommendedName>
</protein>
<dbReference type="Gene3D" id="1.25.40.10">
    <property type="entry name" value="Tetratricopeptide repeat domain"/>
    <property type="match status" value="1"/>
</dbReference>
<evidence type="ECO:0000313" key="2">
    <source>
        <dbReference type="Proteomes" id="UP001266357"/>
    </source>
</evidence>
<dbReference type="SUPFAM" id="SSF55486">
    <property type="entry name" value="Metalloproteases ('zincins'), catalytic domain"/>
    <property type="match status" value="1"/>
</dbReference>
<dbReference type="SUPFAM" id="SSF81901">
    <property type="entry name" value="HCP-like"/>
    <property type="match status" value="1"/>
</dbReference>
<evidence type="ECO:0000313" key="1">
    <source>
        <dbReference type="EMBL" id="MDT0604519.1"/>
    </source>
</evidence>